<reference evidence="3 4" key="1">
    <citation type="submission" date="2017-02" db="EMBL/GenBank/DDBJ databases">
        <title>Genomic diversity within the haloalkaliphilic genus Thioalkalivibrio.</title>
        <authorList>
            <person name="Ahn A.-C."/>
            <person name="Meier-Kolthoff J."/>
            <person name="Overmars L."/>
            <person name="Richter M."/>
            <person name="Woyke T."/>
            <person name="Sorokin D.Y."/>
            <person name="Muyzer G."/>
        </authorList>
    </citation>
    <scope>NUCLEOTIDE SEQUENCE [LARGE SCALE GENOMIC DNA]</scope>
    <source>
        <strain evidence="3 4">ALJD</strain>
    </source>
</reference>
<keyword evidence="1" id="KW-0812">Transmembrane</keyword>
<dbReference type="InterPro" id="IPR052383">
    <property type="entry name" value="Anti-sigma-E_RseA-like"/>
</dbReference>
<feature type="transmembrane region" description="Helical" evidence="1">
    <location>
        <begin position="90"/>
        <end position="110"/>
    </location>
</feature>
<dbReference type="STRING" id="108003.B1C78_04375"/>
<comment type="caution">
    <text evidence="3">The sequence shown here is derived from an EMBL/GenBank/DDBJ whole genome shotgun (WGS) entry which is preliminary data.</text>
</comment>
<keyword evidence="1" id="KW-0472">Membrane</keyword>
<evidence type="ECO:0000313" key="4">
    <source>
        <dbReference type="Proteomes" id="UP000189462"/>
    </source>
</evidence>
<gene>
    <name evidence="3" type="ORF">B1C78_04375</name>
</gene>
<accession>A0A1V3NQ31</accession>
<dbReference type="SUPFAM" id="SSF89069">
    <property type="entry name" value="N-terminal, cytoplasmic domain of anti-sigmaE factor RseA"/>
    <property type="match status" value="1"/>
</dbReference>
<keyword evidence="4" id="KW-1185">Reference proteome</keyword>
<proteinExistence type="predicted"/>
<dbReference type="Gene3D" id="1.10.10.880">
    <property type="entry name" value="Anti sigma-E protein RseA, N-terminal domain"/>
    <property type="match status" value="1"/>
</dbReference>
<dbReference type="InterPro" id="IPR005572">
    <property type="entry name" value="Anti-sigma_E_RseA_N"/>
</dbReference>
<dbReference type="PANTHER" id="PTHR38104:SF1">
    <property type="entry name" value="ANTI-SIGMA-E FACTOR RSEA"/>
    <property type="match status" value="1"/>
</dbReference>
<protein>
    <submittedName>
        <fullName evidence="3">Anti-sigma 24 factor</fullName>
    </submittedName>
</protein>
<evidence type="ECO:0000259" key="2">
    <source>
        <dbReference type="Pfam" id="PF03872"/>
    </source>
</evidence>
<keyword evidence="1" id="KW-1133">Transmembrane helix</keyword>
<feature type="domain" description="Anti sigma-E protein RseA N-terminal" evidence="2">
    <location>
        <begin position="6"/>
        <end position="73"/>
    </location>
</feature>
<organism evidence="3 4">
    <name type="scientific">Thioalkalivibrio denitrificans</name>
    <dbReference type="NCBI Taxonomy" id="108003"/>
    <lineage>
        <taxon>Bacteria</taxon>
        <taxon>Pseudomonadati</taxon>
        <taxon>Pseudomonadota</taxon>
        <taxon>Gammaproteobacteria</taxon>
        <taxon>Chromatiales</taxon>
        <taxon>Ectothiorhodospiraceae</taxon>
        <taxon>Thioalkalivibrio</taxon>
    </lineage>
</organism>
<dbReference type="EMBL" id="MVBK01000021">
    <property type="protein sequence ID" value="OOG27219.1"/>
    <property type="molecule type" value="Genomic_DNA"/>
</dbReference>
<dbReference type="InterPro" id="IPR036147">
    <property type="entry name" value="Anti-sigma_E_RseA_N_sf"/>
</dbReference>
<dbReference type="Pfam" id="PF03872">
    <property type="entry name" value="RseA_N"/>
    <property type="match status" value="1"/>
</dbReference>
<dbReference type="PANTHER" id="PTHR38104">
    <property type="match status" value="1"/>
</dbReference>
<dbReference type="GO" id="GO:0016989">
    <property type="term" value="F:sigma factor antagonist activity"/>
    <property type="evidence" value="ECO:0007669"/>
    <property type="project" value="InterPro"/>
</dbReference>
<dbReference type="AlphaFoldDB" id="A0A1V3NQ31"/>
<dbReference type="OrthoDB" id="5298512at2"/>
<name>A0A1V3NQ31_9GAMM</name>
<sequence length="196" mass="20640">MAVTKNERLSALVDNEADSFEVRRLLDELGRNEQDMVLWERYHLIGDAVRGGLNRFAEPGFAERVMEQVAHESPPGVDSAVVGRRLVKPVAGVAMAASVAVAVLLGVVSFTGTEDAGLPAVAEAEVAPPASPQAATVADAGSAPLSVRAHDNAALMTPMEAPDARIHSFIVNHAEHAAGRGLMPYVRVVGYESPAQ</sequence>
<evidence type="ECO:0000313" key="3">
    <source>
        <dbReference type="EMBL" id="OOG27219.1"/>
    </source>
</evidence>
<evidence type="ECO:0000256" key="1">
    <source>
        <dbReference type="SAM" id="Phobius"/>
    </source>
</evidence>
<dbReference type="CDD" id="cd16328">
    <property type="entry name" value="RseA_N"/>
    <property type="match status" value="1"/>
</dbReference>
<dbReference type="Proteomes" id="UP000189462">
    <property type="component" value="Unassembled WGS sequence"/>
</dbReference>
<dbReference type="RefSeq" id="WP_077277912.1">
    <property type="nucleotide sequence ID" value="NZ_MVBK01000021.1"/>
</dbReference>